<name>A0A368HL75_9GAMM</name>
<dbReference type="InterPro" id="IPR038527">
    <property type="entry name" value="HupH_C_sf"/>
</dbReference>
<dbReference type="EMBL" id="PSYR01000001">
    <property type="protein sequence ID" value="RCN58775.1"/>
    <property type="molecule type" value="Genomic_DNA"/>
</dbReference>
<evidence type="ECO:0000256" key="1">
    <source>
        <dbReference type="ARBA" id="ARBA00010832"/>
    </source>
</evidence>
<dbReference type="InterPro" id="IPR006894">
    <property type="entry name" value="HupH_Hydgase_express_prot_C"/>
</dbReference>
<reference evidence="3 4" key="1">
    <citation type="submission" date="2018-02" db="EMBL/GenBank/DDBJ databases">
        <title>Insights into the biology of acidophilic members of the Acidiferrobacteraceae family derived from comparative genomic analyses.</title>
        <authorList>
            <person name="Issotta F."/>
            <person name="Thyssen C."/>
            <person name="Mena C."/>
            <person name="Moya A."/>
            <person name="Bellenberg S."/>
            <person name="Sproer C."/>
            <person name="Covarrubias P.C."/>
            <person name="Sand W."/>
            <person name="Quatrini R."/>
            <person name="Vera M."/>
        </authorList>
    </citation>
    <scope>NUCLEOTIDE SEQUENCE [LARGE SCALE GENOMIC DNA]</scope>
    <source>
        <strain evidence="4">m-1</strain>
    </source>
</reference>
<accession>A0A368HL75</accession>
<protein>
    <submittedName>
        <fullName evidence="3">Hydrogenase expression/formation protein</fullName>
    </submittedName>
</protein>
<dbReference type="Proteomes" id="UP000253250">
    <property type="component" value="Unassembled WGS sequence"/>
</dbReference>
<dbReference type="Gene3D" id="3.30.1370.140">
    <property type="entry name" value="HupH hydrogenase expression protein, C-terminal domain"/>
    <property type="match status" value="1"/>
</dbReference>
<sequence length="159" mass="17642">MPPCRGWGRRSVACSEGGAMALSKRVIPIYPVEERDPAGTGVVEALMREITSALARYAQERVVHVIDLTAMPLSDEDRRRLDERLGEGELTIDIRSLLHTRIEETRHAGVWRVRHCEPDGDVRSERIEIVDVPQIVRASDADIGHSVRRLAAAASEEGA</sequence>
<evidence type="ECO:0000313" key="4">
    <source>
        <dbReference type="Proteomes" id="UP000253250"/>
    </source>
</evidence>
<keyword evidence="4" id="KW-1185">Reference proteome</keyword>
<dbReference type="OrthoDB" id="6560677at2"/>
<organism evidence="3 4">
    <name type="scientific">Acidiferrobacter thiooxydans</name>
    <dbReference type="NCBI Taxonomy" id="163359"/>
    <lineage>
        <taxon>Bacteria</taxon>
        <taxon>Pseudomonadati</taxon>
        <taxon>Pseudomonadota</taxon>
        <taxon>Gammaproteobacteria</taxon>
        <taxon>Acidiferrobacterales</taxon>
        <taxon>Acidiferrobacteraceae</taxon>
        <taxon>Acidiferrobacter</taxon>
    </lineage>
</organism>
<gene>
    <name evidence="3" type="ORF">C4900_03165</name>
</gene>
<dbReference type="AlphaFoldDB" id="A0A368HL75"/>
<comment type="caution">
    <text evidence="3">The sequence shown here is derived from an EMBL/GenBank/DDBJ whole genome shotgun (WGS) entry which is preliminary data.</text>
</comment>
<proteinExistence type="inferred from homology"/>
<evidence type="ECO:0000313" key="3">
    <source>
        <dbReference type="EMBL" id="RCN58775.1"/>
    </source>
</evidence>
<feature type="domain" description="HupH hydrogenase expression protein C-terminal" evidence="2">
    <location>
        <begin position="44"/>
        <end position="153"/>
    </location>
</feature>
<evidence type="ECO:0000259" key="2">
    <source>
        <dbReference type="Pfam" id="PF04809"/>
    </source>
</evidence>
<comment type="similarity">
    <text evidence="1">Belongs to the HupH/HyaF family.</text>
</comment>
<dbReference type="Pfam" id="PF04809">
    <property type="entry name" value="HupH_C"/>
    <property type="match status" value="1"/>
</dbReference>